<dbReference type="Proteomes" id="UP000626370">
    <property type="component" value="Unassembled WGS sequence"/>
</dbReference>
<evidence type="ECO:0000256" key="12">
    <source>
        <dbReference type="SAM" id="SignalP"/>
    </source>
</evidence>
<keyword evidence="2 10" id="KW-0813">Transport</keyword>
<keyword evidence="9 10" id="KW-0998">Cell outer membrane</keyword>
<evidence type="ECO:0000256" key="1">
    <source>
        <dbReference type="ARBA" id="ARBA00004571"/>
    </source>
</evidence>
<keyword evidence="5 12" id="KW-0732">Signal</keyword>
<evidence type="ECO:0000256" key="2">
    <source>
        <dbReference type="ARBA" id="ARBA00022448"/>
    </source>
</evidence>
<keyword evidence="15" id="KW-0675">Receptor</keyword>
<keyword evidence="16" id="KW-1185">Reference proteome</keyword>
<comment type="subcellular location">
    <subcellularLocation>
        <location evidence="1 10">Cell outer membrane</location>
        <topology evidence="1 10">Multi-pass membrane protein</topology>
    </subcellularLocation>
</comment>
<reference evidence="16" key="1">
    <citation type="journal article" date="2019" name="Int. J. Syst. Evol. Microbiol.">
        <title>The Global Catalogue of Microorganisms (GCM) 10K type strain sequencing project: providing services to taxonomists for standard genome sequencing and annotation.</title>
        <authorList>
            <consortium name="The Broad Institute Genomics Platform"/>
            <consortium name="The Broad Institute Genome Sequencing Center for Infectious Disease"/>
            <person name="Wu L."/>
            <person name="Ma J."/>
        </authorList>
    </citation>
    <scope>NUCLEOTIDE SEQUENCE [LARGE SCALE GENOMIC DNA]</scope>
    <source>
        <strain evidence="16">CGMCC 1.15922</strain>
    </source>
</reference>
<dbReference type="Pfam" id="PF00593">
    <property type="entry name" value="TonB_dep_Rec_b-barrel"/>
    <property type="match status" value="1"/>
</dbReference>
<evidence type="ECO:0000259" key="13">
    <source>
        <dbReference type="Pfam" id="PF00593"/>
    </source>
</evidence>
<protein>
    <submittedName>
        <fullName evidence="15">TonB-dependent receptor</fullName>
    </submittedName>
</protein>
<dbReference type="InterPro" id="IPR039426">
    <property type="entry name" value="TonB-dep_rcpt-like"/>
</dbReference>
<evidence type="ECO:0000256" key="5">
    <source>
        <dbReference type="ARBA" id="ARBA00022729"/>
    </source>
</evidence>
<dbReference type="InterPro" id="IPR037066">
    <property type="entry name" value="Plug_dom_sf"/>
</dbReference>
<sequence>MKFKQKNTLTKSLLSLAITATFATSFMATANEKDEESVEVYTVTANRSSMSIGDALANQIVITRADIEIMNPTSVLDIFTTVTSVDVASNGGRGQSSSIFMRGTNSDHVLVLIDGIRISSATSGGASLNTLSPEMIERIEIVQGPRAALWGSDAIGGVIQIFTRQFEAGEFFAGASFGSDSYQKYKAGAGISHGDGHSSISISKETSDGFDVQEGSETDDDGYDFTSVAIRGQQKISKDLTFDWLLSSDQGDNEYDGYYNGSDIRNHVWLVRANYQSVLNGVKNFTTFSVGQNRDSADSLSDGIWQSTFETRRMQYSLTNNMQFSDELQINVGVDHYQDDVSKGTTTYDIQKRDTTGVFAHTLYTDNAWTYEATIRHDDVENIDAENTYNLGLGYQLDADSRLVANYGTGFKVPNFNSLYYPGYGTPTLKAEYSNTFEVFYETTFNNIDASINFYNSKIDDLIGRKEGKAASFAKVEIKGVELAANYQGLGGTHDMNVSYTDTEDQSSTYQSGDRMGELTYAQLIRRAKEKFNYKFTTSAAGADLYLQYQFVGARTDSVYGVEGPVHLPAFQLVNLGLNYEVTSNLSVTSRVTNLFDKDYQTAKGYNTQERAFYIGLNYQNF</sequence>
<dbReference type="PANTHER" id="PTHR30069">
    <property type="entry name" value="TONB-DEPENDENT OUTER MEMBRANE RECEPTOR"/>
    <property type="match status" value="1"/>
</dbReference>
<evidence type="ECO:0000256" key="8">
    <source>
        <dbReference type="ARBA" id="ARBA00023136"/>
    </source>
</evidence>
<evidence type="ECO:0000256" key="10">
    <source>
        <dbReference type="PROSITE-ProRule" id="PRU01360"/>
    </source>
</evidence>
<evidence type="ECO:0000313" key="15">
    <source>
        <dbReference type="EMBL" id="GHE88999.1"/>
    </source>
</evidence>
<dbReference type="RefSeq" id="WP_189377940.1">
    <property type="nucleotide sequence ID" value="NZ_BNAH01000006.1"/>
</dbReference>
<evidence type="ECO:0000256" key="4">
    <source>
        <dbReference type="ARBA" id="ARBA00022692"/>
    </source>
</evidence>
<dbReference type="Gene3D" id="2.40.170.20">
    <property type="entry name" value="TonB-dependent receptor, beta-barrel domain"/>
    <property type="match status" value="1"/>
</dbReference>
<feature type="domain" description="TonB-dependent receptor-like beta-barrel" evidence="13">
    <location>
        <begin position="223"/>
        <end position="595"/>
    </location>
</feature>
<evidence type="ECO:0000256" key="6">
    <source>
        <dbReference type="ARBA" id="ARBA00023065"/>
    </source>
</evidence>
<evidence type="ECO:0000256" key="7">
    <source>
        <dbReference type="ARBA" id="ARBA00023077"/>
    </source>
</evidence>
<dbReference type="InterPro" id="IPR036942">
    <property type="entry name" value="Beta-barrel_TonB_sf"/>
</dbReference>
<evidence type="ECO:0000313" key="16">
    <source>
        <dbReference type="Proteomes" id="UP000626370"/>
    </source>
</evidence>
<evidence type="ECO:0000256" key="3">
    <source>
        <dbReference type="ARBA" id="ARBA00022452"/>
    </source>
</evidence>
<feature type="signal peptide" evidence="12">
    <location>
        <begin position="1"/>
        <end position="30"/>
    </location>
</feature>
<feature type="domain" description="TonB-dependent receptor plug" evidence="14">
    <location>
        <begin position="57"/>
        <end position="158"/>
    </location>
</feature>
<dbReference type="CDD" id="cd01347">
    <property type="entry name" value="ligand_gated_channel"/>
    <property type="match status" value="1"/>
</dbReference>
<dbReference type="PROSITE" id="PS52016">
    <property type="entry name" value="TONB_DEPENDENT_REC_3"/>
    <property type="match status" value="1"/>
</dbReference>
<dbReference type="InterPro" id="IPR012910">
    <property type="entry name" value="Plug_dom"/>
</dbReference>
<dbReference type="InterPro" id="IPR000531">
    <property type="entry name" value="Beta-barrel_TonB"/>
</dbReference>
<feature type="chain" id="PRO_5045983726" evidence="12">
    <location>
        <begin position="31"/>
        <end position="622"/>
    </location>
</feature>
<gene>
    <name evidence="15" type="ORF">GCM10011501_18050</name>
</gene>
<dbReference type="PANTHER" id="PTHR30069:SF53">
    <property type="entry name" value="COLICIN I RECEPTOR-RELATED"/>
    <property type="match status" value="1"/>
</dbReference>
<keyword evidence="7 11" id="KW-0798">TonB box</keyword>
<keyword evidence="3 10" id="KW-1134">Transmembrane beta strand</keyword>
<keyword evidence="4 10" id="KW-0812">Transmembrane</keyword>
<dbReference type="Gene3D" id="2.170.130.10">
    <property type="entry name" value="TonB-dependent receptor, plug domain"/>
    <property type="match status" value="1"/>
</dbReference>
<evidence type="ECO:0000256" key="9">
    <source>
        <dbReference type="ARBA" id="ARBA00023237"/>
    </source>
</evidence>
<dbReference type="EMBL" id="BNAH01000006">
    <property type="protein sequence ID" value="GHE88999.1"/>
    <property type="molecule type" value="Genomic_DNA"/>
</dbReference>
<dbReference type="SUPFAM" id="SSF56935">
    <property type="entry name" value="Porins"/>
    <property type="match status" value="1"/>
</dbReference>
<evidence type="ECO:0000256" key="11">
    <source>
        <dbReference type="RuleBase" id="RU003357"/>
    </source>
</evidence>
<evidence type="ECO:0000259" key="14">
    <source>
        <dbReference type="Pfam" id="PF07715"/>
    </source>
</evidence>
<proteinExistence type="inferred from homology"/>
<name>A0ABQ3IPS6_9GAMM</name>
<comment type="caution">
    <text evidence="15">The sequence shown here is derived from an EMBL/GenBank/DDBJ whole genome shotgun (WGS) entry which is preliminary data.</text>
</comment>
<accession>A0ABQ3IPS6</accession>
<organism evidence="15 16">
    <name type="scientific">Thalassotalea profundi</name>
    <dbReference type="NCBI Taxonomy" id="2036687"/>
    <lineage>
        <taxon>Bacteria</taxon>
        <taxon>Pseudomonadati</taxon>
        <taxon>Pseudomonadota</taxon>
        <taxon>Gammaproteobacteria</taxon>
        <taxon>Alteromonadales</taxon>
        <taxon>Colwelliaceae</taxon>
        <taxon>Thalassotalea</taxon>
    </lineage>
</organism>
<keyword evidence="8 10" id="KW-0472">Membrane</keyword>
<dbReference type="Pfam" id="PF07715">
    <property type="entry name" value="Plug"/>
    <property type="match status" value="1"/>
</dbReference>
<keyword evidence="6" id="KW-0406">Ion transport</keyword>
<comment type="similarity">
    <text evidence="10 11">Belongs to the TonB-dependent receptor family.</text>
</comment>